<evidence type="ECO:0000313" key="3">
    <source>
        <dbReference type="Proteomes" id="UP001152622"/>
    </source>
</evidence>
<dbReference type="EMBL" id="JAINUF010000007">
    <property type="protein sequence ID" value="KAJ8353451.1"/>
    <property type="molecule type" value="Genomic_DNA"/>
</dbReference>
<evidence type="ECO:0000256" key="1">
    <source>
        <dbReference type="SAM" id="MobiDB-lite"/>
    </source>
</evidence>
<feature type="compositionally biased region" description="Polar residues" evidence="1">
    <location>
        <begin position="87"/>
        <end position="108"/>
    </location>
</feature>
<gene>
    <name evidence="2" type="ORF">SKAU_G00210180</name>
</gene>
<sequence>MEKSQWDLKRIRFQRRRLTRLDDFVLTYQESRNALLREFYDTLRTAKKRKKMGSTCGLFALVFAQVLCEGIRPEQCKFTEGPEASPLQGSQRKQGTSVSLHTKSGTTK</sequence>
<name>A0A9Q1F993_SYNKA</name>
<feature type="region of interest" description="Disordered" evidence="1">
    <location>
        <begin position="79"/>
        <end position="108"/>
    </location>
</feature>
<comment type="caution">
    <text evidence="2">The sequence shown here is derived from an EMBL/GenBank/DDBJ whole genome shotgun (WGS) entry which is preliminary data.</text>
</comment>
<organism evidence="2 3">
    <name type="scientific">Synaphobranchus kaupii</name>
    <name type="common">Kaup's arrowtooth eel</name>
    <dbReference type="NCBI Taxonomy" id="118154"/>
    <lineage>
        <taxon>Eukaryota</taxon>
        <taxon>Metazoa</taxon>
        <taxon>Chordata</taxon>
        <taxon>Craniata</taxon>
        <taxon>Vertebrata</taxon>
        <taxon>Euteleostomi</taxon>
        <taxon>Actinopterygii</taxon>
        <taxon>Neopterygii</taxon>
        <taxon>Teleostei</taxon>
        <taxon>Anguilliformes</taxon>
        <taxon>Synaphobranchidae</taxon>
        <taxon>Synaphobranchus</taxon>
    </lineage>
</organism>
<dbReference type="Proteomes" id="UP001152622">
    <property type="component" value="Chromosome 7"/>
</dbReference>
<protein>
    <submittedName>
        <fullName evidence="2">Uncharacterized protein</fullName>
    </submittedName>
</protein>
<proteinExistence type="predicted"/>
<dbReference type="AlphaFoldDB" id="A0A9Q1F993"/>
<accession>A0A9Q1F993</accession>
<reference evidence="2" key="1">
    <citation type="journal article" date="2023" name="Science">
        <title>Genome structures resolve the early diversification of teleost fishes.</title>
        <authorList>
            <person name="Parey E."/>
            <person name="Louis A."/>
            <person name="Montfort J."/>
            <person name="Bouchez O."/>
            <person name="Roques C."/>
            <person name="Iampietro C."/>
            <person name="Lluch J."/>
            <person name="Castinel A."/>
            <person name="Donnadieu C."/>
            <person name="Desvignes T."/>
            <person name="Floi Bucao C."/>
            <person name="Jouanno E."/>
            <person name="Wen M."/>
            <person name="Mejri S."/>
            <person name="Dirks R."/>
            <person name="Jansen H."/>
            <person name="Henkel C."/>
            <person name="Chen W.J."/>
            <person name="Zahm M."/>
            <person name="Cabau C."/>
            <person name="Klopp C."/>
            <person name="Thompson A.W."/>
            <person name="Robinson-Rechavi M."/>
            <person name="Braasch I."/>
            <person name="Lecointre G."/>
            <person name="Bobe J."/>
            <person name="Postlethwait J.H."/>
            <person name="Berthelot C."/>
            <person name="Roest Crollius H."/>
            <person name="Guiguen Y."/>
        </authorList>
    </citation>
    <scope>NUCLEOTIDE SEQUENCE</scope>
    <source>
        <strain evidence="2">WJC10195</strain>
    </source>
</reference>
<dbReference type="OrthoDB" id="8815111at2759"/>
<keyword evidence="3" id="KW-1185">Reference proteome</keyword>
<evidence type="ECO:0000313" key="2">
    <source>
        <dbReference type="EMBL" id="KAJ8353451.1"/>
    </source>
</evidence>